<evidence type="ECO:0000313" key="3">
    <source>
        <dbReference type="EMBL" id="EEC49017.1"/>
    </source>
</evidence>
<feature type="compositionally biased region" description="Basic residues" evidence="2">
    <location>
        <begin position="89"/>
        <end position="99"/>
    </location>
</feature>
<dbReference type="GeneID" id="7200083"/>
<feature type="region of interest" description="Disordered" evidence="2">
    <location>
        <begin position="129"/>
        <end position="159"/>
    </location>
</feature>
<sequence length="1289" mass="140826">MAALSHSVLVEGSILSGDQLRDYAYSHGVCPICAAQKTHRKAGSILNKIWEPITDTKNGEYAVYKGYCLQPTCYTLAEAQSQLGERTSPKKKKKRRSRKSLGSVSTSIHTTKPISKGIVVSKSNLSAVTRSTHNSSKSTLPRSQLILQPSPTLTTPKSTTSLNIVTRSSFARLNVLLPSAPGKEMNQKTISKTQWDQHLYRPILATSKAQKTNSIESQTSPSPATLQLHPLEDPHTLYDPSIILQVLEQHAGDPQVAACSLQSLRKTLVALQYTDFYSQNDSWINILCAKIKYHSHDVNVASQGVLSLLTVAAVSSKYAQSIISNKGIGLILAIDRSHEGCTHGCIGMSDRCCAALEVLLGACKRVSQGDLKCLVERLVFHALGRDIACSDYALRALFHVAQKTVRGRNELDCTIYQLVHSVDVVNLLWAKLDGDLVSALIAESALYLLWKLSVNKNSEGAQPLRVTRESAGSLLRLVVKYDDVFLHDAALCLVSCITLTAETAHRPEFVETVVSAVCHVLRRHPNQEIIQVKGLYVLTKTFGGRAFSAAIQEDIEISAIEAARQFPTSAALYAVACRIIRENFERGNGKENGISNSVAPAFLAGAFQKCVFDFPHDEVDSIAAKDALISALIKVSGNVTACRELARSDLLCNVDRAMNKESDALYLASFHRIGINILTLLIKDVQHVQDSSDTKEGVSFSRHSCRLLEMVEISTIVAPECCILLAGIYSAVPFRGSFGQHSKLYTSLGSLTIVSHTQDEYNAILLSMRAYKENTEVQKVCCLALSNFIAPICHLKRAPESCDTIGHMTSGTLAMLADSVSFHKDNADVLCSCYSLFWTLIFVSSHADLQRWTPKLLASVFEASKRHKDSIEIKTVMVSVFRALLANDAGFSSLSSQQGVSALFDSLTNADDSIVIQAAQTLACVVGHDYETGSLLNTIKGVVSSILTCMTMHAWSVEVQLSLSSVLEALVARQESNICREVVHCGGLEAISTILRAHASEHSVIQYACQVLVGVLSEVDDNILWSHRLSLSQAIVIAFEAGSESPTAICLLEAILCLCDTADYFRELVAVCFPFVLRCMASNLRNVTLLKNGYRAIRVLTPHVARRVSLIDRAGLNVVVNGLLVHPESKELLLEGLEAIKILALDSGTREGLDRAQVQETIVCLMEINAQKPDILAQAFAALNNVVIIDAAKSQVSPLREGVIDMIILAMFRYPLDAKTQENSCMLLKSYTYSPNLFDLVSDKKDVLIPILVSAAENFPEVCGKRACSILKRSRGCNVPQKEFTNSKM</sequence>
<evidence type="ECO:0000256" key="1">
    <source>
        <dbReference type="ARBA" id="ARBA00022737"/>
    </source>
</evidence>
<dbReference type="InterPro" id="IPR016024">
    <property type="entry name" value="ARM-type_fold"/>
</dbReference>
<keyword evidence="1" id="KW-0677">Repeat</keyword>
<feature type="compositionally biased region" description="Low complexity" evidence="2">
    <location>
        <begin position="147"/>
        <end position="159"/>
    </location>
</feature>
<dbReference type="RefSeq" id="XP_002179194.1">
    <property type="nucleotide sequence ID" value="XM_002179158.1"/>
</dbReference>
<dbReference type="Proteomes" id="UP000000759">
    <property type="component" value="Chromosome 6"/>
</dbReference>
<name>B7FWN5_PHATC</name>
<feature type="compositionally biased region" description="Polar residues" evidence="2">
    <location>
        <begin position="129"/>
        <end position="146"/>
    </location>
</feature>
<dbReference type="InParanoid" id="B7FWN5"/>
<dbReference type="HOGENOM" id="CLU_262430_0_0_1"/>
<organism evidence="3 4">
    <name type="scientific">Phaeodactylum tricornutum (strain CCAP 1055/1)</name>
    <dbReference type="NCBI Taxonomy" id="556484"/>
    <lineage>
        <taxon>Eukaryota</taxon>
        <taxon>Sar</taxon>
        <taxon>Stramenopiles</taxon>
        <taxon>Ochrophyta</taxon>
        <taxon>Bacillariophyta</taxon>
        <taxon>Bacillariophyceae</taxon>
        <taxon>Bacillariophycidae</taxon>
        <taxon>Naviculales</taxon>
        <taxon>Phaeodactylaceae</taxon>
        <taxon>Phaeodactylum</taxon>
    </lineage>
</organism>
<accession>B7FWN5</accession>
<dbReference type="PANTHER" id="PTHR22895">
    <property type="entry name" value="ARMADILLO REPEAT-CONTAINING PROTEIN 6"/>
    <property type="match status" value="1"/>
</dbReference>
<gene>
    <name evidence="3" type="ORF">PHATRDRAFT_45161</name>
</gene>
<feature type="region of interest" description="Disordered" evidence="2">
    <location>
        <begin position="83"/>
        <end position="108"/>
    </location>
</feature>
<reference evidence="3 4" key="1">
    <citation type="journal article" date="2008" name="Nature">
        <title>The Phaeodactylum genome reveals the evolutionary history of diatom genomes.</title>
        <authorList>
            <person name="Bowler C."/>
            <person name="Allen A.E."/>
            <person name="Badger J.H."/>
            <person name="Grimwood J."/>
            <person name="Jabbari K."/>
            <person name="Kuo A."/>
            <person name="Maheswari U."/>
            <person name="Martens C."/>
            <person name="Maumus F."/>
            <person name="Otillar R.P."/>
            <person name="Rayko E."/>
            <person name="Salamov A."/>
            <person name="Vandepoele K."/>
            <person name="Beszteri B."/>
            <person name="Gruber A."/>
            <person name="Heijde M."/>
            <person name="Katinka M."/>
            <person name="Mock T."/>
            <person name="Valentin K."/>
            <person name="Verret F."/>
            <person name="Berges J.A."/>
            <person name="Brownlee C."/>
            <person name="Cadoret J.P."/>
            <person name="Chiovitti A."/>
            <person name="Choi C.J."/>
            <person name="Coesel S."/>
            <person name="De Martino A."/>
            <person name="Detter J.C."/>
            <person name="Durkin C."/>
            <person name="Falciatore A."/>
            <person name="Fournet J."/>
            <person name="Haruta M."/>
            <person name="Huysman M.J."/>
            <person name="Jenkins B.D."/>
            <person name="Jiroutova K."/>
            <person name="Jorgensen R.E."/>
            <person name="Joubert Y."/>
            <person name="Kaplan A."/>
            <person name="Kroger N."/>
            <person name="Kroth P.G."/>
            <person name="La Roche J."/>
            <person name="Lindquist E."/>
            <person name="Lommer M."/>
            <person name="Martin-Jezequel V."/>
            <person name="Lopez P.J."/>
            <person name="Lucas S."/>
            <person name="Mangogna M."/>
            <person name="McGinnis K."/>
            <person name="Medlin L.K."/>
            <person name="Montsant A."/>
            <person name="Oudot-Le Secq M.P."/>
            <person name="Napoli C."/>
            <person name="Obornik M."/>
            <person name="Parker M.S."/>
            <person name="Petit J.L."/>
            <person name="Porcel B.M."/>
            <person name="Poulsen N."/>
            <person name="Robison M."/>
            <person name="Rychlewski L."/>
            <person name="Rynearson T.A."/>
            <person name="Schmutz J."/>
            <person name="Shapiro H."/>
            <person name="Siaut M."/>
            <person name="Stanley M."/>
            <person name="Sussman M.R."/>
            <person name="Taylor A.R."/>
            <person name="Vardi A."/>
            <person name="von Dassow P."/>
            <person name="Vyverman W."/>
            <person name="Willis A."/>
            <person name="Wyrwicz L.S."/>
            <person name="Rokhsar D.S."/>
            <person name="Weissenbach J."/>
            <person name="Armbrust E.V."/>
            <person name="Green B.R."/>
            <person name="Van de Peer Y."/>
            <person name="Grigoriev I.V."/>
        </authorList>
    </citation>
    <scope>NUCLEOTIDE SEQUENCE [LARGE SCALE GENOMIC DNA]</scope>
    <source>
        <strain evidence="3 4">CCAP 1055/1</strain>
    </source>
</reference>
<feature type="region of interest" description="Disordered" evidence="2">
    <location>
        <begin position="209"/>
        <end position="230"/>
    </location>
</feature>
<proteinExistence type="predicted"/>
<feature type="compositionally biased region" description="Polar residues" evidence="2">
    <location>
        <begin position="209"/>
        <end position="225"/>
    </location>
</feature>
<keyword evidence="4" id="KW-1185">Reference proteome</keyword>
<dbReference type="PaxDb" id="2850-Phatr45161"/>
<evidence type="ECO:0000313" key="4">
    <source>
        <dbReference type="Proteomes" id="UP000000759"/>
    </source>
</evidence>
<dbReference type="KEGG" id="pti:PHATRDRAFT_45161"/>
<dbReference type="Gene3D" id="1.25.10.10">
    <property type="entry name" value="Leucine-rich Repeat Variant"/>
    <property type="match status" value="1"/>
</dbReference>
<dbReference type="PANTHER" id="PTHR22895:SF0">
    <property type="entry name" value="ARMADILLO REPEAT-CONTAINING PROTEIN 6"/>
    <property type="match status" value="1"/>
</dbReference>
<evidence type="ECO:0000256" key="2">
    <source>
        <dbReference type="SAM" id="MobiDB-lite"/>
    </source>
</evidence>
<protein>
    <submittedName>
        <fullName evidence="3">Uncharacterized protein</fullName>
    </submittedName>
</protein>
<reference evidence="4" key="2">
    <citation type="submission" date="2008-08" db="EMBL/GenBank/DDBJ databases">
        <authorList>
            <consortium name="Diatom Consortium"/>
            <person name="Grigoriev I."/>
            <person name="Grimwood J."/>
            <person name="Kuo A."/>
            <person name="Otillar R.P."/>
            <person name="Salamov A."/>
            <person name="Detter J.C."/>
            <person name="Lindquist E."/>
            <person name="Shapiro H."/>
            <person name="Lucas S."/>
            <person name="Glavina del Rio T."/>
            <person name="Pitluck S."/>
            <person name="Rokhsar D."/>
            <person name="Bowler C."/>
        </authorList>
    </citation>
    <scope>GENOME REANNOTATION</scope>
    <source>
        <strain evidence="4">CCAP 1055/1</strain>
    </source>
</reference>
<dbReference type="InterPro" id="IPR011989">
    <property type="entry name" value="ARM-like"/>
</dbReference>
<dbReference type="SUPFAM" id="SSF48371">
    <property type="entry name" value="ARM repeat"/>
    <property type="match status" value="3"/>
</dbReference>
<dbReference type="OrthoDB" id="449062at2759"/>
<dbReference type="EMBL" id="CM000609">
    <property type="protein sequence ID" value="EEC49017.1"/>
    <property type="molecule type" value="Genomic_DNA"/>
</dbReference>